<dbReference type="AlphaFoldDB" id="A0A6A6G564"/>
<evidence type="ECO:0000256" key="2">
    <source>
        <dbReference type="ARBA" id="ARBA00022827"/>
    </source>
</evidence>
<keyword evidence="2" id="KW-0274">FAD</keyword>
<dbReference type="GO" id="GO:0050661">
    <property type="term" value="F:NADP binding"/>
    <property type="evidence" value="ECO:0007669"/>
    <property type="project" value="InterPro"/>
</dbReference>
<dbReference type="InterPro" id="IPR050982">
    <property type="entry name" value="Auxin_biosynth/cation_transpt"/>
</dbReference>
<dbReference type="Proteomes" id="UP000799538">
    <property type="component" value="Unassembled WGS sequence"/>
</dbReference>
<keyword evidence="6" id="KW-1185">Reference proteome</keyword>
<dbReference type="OrthoDB" id="74360at2759"/>
<dbReference type="PRINTS" id="PR00411">
    <property type="entry name" value="PNDRDTASEI"/>
</dbReference>
<dbReference type="InterPro" id="IPR020946">
    <property type="entry name" value="Flavin_mOase-like"/>
</dbReference>
<dbReference type="PANTHER" id="PTHR43539">
    <property type="entry name" value="FLAVIN-BINDING MONOOXYGENASE-LIKE PROTEIN (AFU_ORTHOLOGUE AFUA_4G09220)"/>
    <property type="match status" value="1"/>
</dbReference>
<evidence type="ECO:0000256" key="1">
    <source>
        <dbReference type="ARBA" id="ARBA00022630"/>
    </source>
</evidence>
<protein>
    <submittedName>
        <fullName evidence="5">Putative flavin-containing monooxygenase</fullName>
    </submittedName>
</protein>
<dbReference type="Gene3D" id="3.50.50.60">
    <property type="entry name" value="FAD/NAD(P)-binding domain"/>
    <property type="match status" value="1"/>
</dbReference>
<proteinExistence type="predicted"/>
<feature type="compositionally biased region" description="Basic and acidic residues" evidence="4">
    <location>
        <begin position="157"/>
        <end position="170"/>
    </location>
</feature>
<dbReference type="PRINTS" id="PR00368">
    <property type="entry name" value="FADPNR"/>
</dbReference>
<dbReference type="SUPFAM" id="SSF51905">
    <property type="entry name" value="FAD/NAD(P)-binding domain"/>
    <property type="match status" value="2"/>
</dbReference>
<dbReference type="InterPro" id="IPR036188">
    <property type="entry name" value="FAD/NAD-bd_sf"/>
</dbReference>
<accession>A0A6A6G564</accession>
<feature type="compositionally biased region" description="Acidic residues" evidence="4">
    <location>
        <begin position="177"/>
        <end position="186"/>
    </location>
</feature>
<gene>
    <name evidence="5" type="ORF">BDZ85DRAFT_221958</name>
</gene>
<keyword evidence="5" id="KW-0503">Monooxygenase</keyword>
<dbReference type="EMBL" id="ML992511">
    <property type="protein sequence ID" value="KAF2220915.1"/>
    <property type="molecule type" value="Genomic_DNA"/>
</dbReference>
<reference evidence="6" key="1">
    <citation type="journal article" date="2020" name="Stud. Mycol.">
        <title>101 Dothideomycetes genomes: A test case for predicting lifestyles and emergence of pathogens.</title>
        <authorList>
            <person name="Haridas S."/>
            <person name="Albert R."/>
            <person name="Binder M."/>
            <person name="Bloem J."/>
            <person name="LaButti K."/>
            <person name="Salamov A."/>
            <person name="Andreopoulos B."/>
            <person name="Baker S."/>
            <person name="Barry K."/>
            <person name="Bills G."/>
            <person name="Bluhm B."/>
            <person name="Cannon C."/>
            <person name="Castanera R."/>
            <person name="Culley D."/>
            <person name="Daum C."/>
            <person name="Ezra D."/>
            <person name="Gonzalez J."/>
            <person name="Henrissat B."/>
            <person name="Kuo A."/>
            <person name="Liang C."/>
            <person name="Lipzen A."/>
            <person name="Lutzoni F."/>
            <person name="Magnuson J."/>
            <person name="Mondo S."/>
            <person name="Nolan M."/>
            <person name="Ohm R."/>
            <person name="Pangilinan J."/>
            <person name="Park H.-J."/>
            <person name="Ramirez L."/>
            <person name="Alfaro M."/>
            <person name="Sun H."/>
            <person name="Tritt A."/>
            <person name="Yoshinaga Y."/>
            <person name="Zwiers L.-H."/>
            <person name="Turgeon B."/>
            <person name="Goodwin S."/>
            <person name="Spatafora J."/>
            <person name="Crous P."/>
            <person name="Grigoriev I."/>
        </authorList>
    </citation>
    <scope>NUCLEOTIDE SEQUENCE [LARGE SCALE GENOMIC DNA]</scope>
    <source>
        <strain evidence="6">CECT 20119</strain>
    </source>
</reference>
<dbReference type="PANTHER" id="PTHR43539:SF68">
    <property type="entry name" value="FLAVIN-BINDING MONOOXYGENASE-LIKE PROTEIN (AFU_ORTHOLOGUE AFUA_4G09220)"/>
    <property type="match status" value="1"/>
</dbReference>
<evidence type="ECO:0000313" key="6">
    <source>
        <dbReference type="Proteomes" id="UP000799538"/>
    </source>
</evidence>
<evidence type="ECO:0000256" key="4">
    <source>
        <dbReference type="SAM" id="MobiDB-lite"/>
    </source>
</evidence>
<feature type="non-terminal residue" evidence="5">
    <location>
        <position position="601"/>
    </location>
</feature>
<name>A0A6A6G564_9PEZI</name>
<dbReference type="GO" id="GO:0050660">
    <property type="term" value="F:flavin adenine dinucleotide binding"/>
    <property type="evidence" value="ECO:0007669"/>
    <property type="project" value="InterPro"/>
</dbReference>
<dbReference type="GO" id="GO:0004499">
    <property type="term" value="F:N,N-dimethylaniline monooxygenase activity"/>
    <property type="evidence" value="ECO:0007669"/>
    <property type="project" value="InterPro"/>
</dbReference>
<organism evidence="5 6">
    <name type="scientific">Elsinoe ampelina</name>
    <dbReference type="NCBI Taxonomy" id="302913"/>
    <lineage>
        <taxon>Eukaryota</taxon>
        <taxon>Fungi</taxon>
        <taxon>Dikarya</taxon>
        <taxon>Ascomycota</taxon>
        <taxon>Pezizomycotina</taxon>
        <taxon>Dothideomycetes</taxon>
        <taxon>Dothideomycetidae</taxon>
        <taxon>Myriangiales</taxon>
        <taxon>Elsinoaceae</taxon>
        <taxon>Elsinoe</taxon>
    </lineage>
</organism>
<sequence length="601" mass="66285">MTAKYRTESVRFDDVPGHLPKASVPEHVDLDKLSGAIVARLPGLNDSDLVEDAVWRDLLSFTEHFRSFSSARTILRVYKQISSKKHTGSFKPLSVYNGVTKLNDSTSWINIGFTFTTSSPLPAENAGIVSLIPSSTHPSGWQIWMLRTWLEKFSGHAHPDELSPSPRRDSLSPVNTPDEDTTTEEDPTPKPLDVVIIGAGQAGLSLAGRCAALGLSYIVLERNEEIGQNWTSRYESLRWHTSKEYGNLPFDRTFLPEDDYMLTTTQIGSGFKRWVARFSIKVQTSTTVTSATWSPTTSLWTITSTTPTSTLTHLTPSLVLACGAYASRPSLPTWPNPHLYQGTTLHSSTFTNPHPFTSARCLIIGTANTAHDIASSLLPVASSVTMIQRSPTFVFPAEWLHTAQDQHYNLSTLPSHADRLAITYPNKITRDMTNSAVHALIDAHPARFDALENAGFLLERKGDIYDNLYRRFGGHYVDIGASAQIAGGEIRVVAKRVAGWTEEGVRFEDGAEEEADVVVFATGFEHDFRATAAGLVGEETAEGVDDYFGIDGEGEVRGAFRWAGHRGLYYTGGDIRQCRFLTRFVALQIQAGVLGRPMEPY</sequence>
<keyword evidence="3" id="KW-0560">Oxidoreductase</keyword>
<keyword evidence="1" id="KW-0285">Flavoprotein</keyword>
<feature type="region of interest" description="Disordered" evidence="4">
    <location>
        <begin position="157"/>
        <end position="192"/>
    </location>
</feature>
<evidence type="ECO:0000256" key="3">
    <source>
        <dbReference type="ARBA" id="ARBA00023002"/>
    </source>
</evidence>
<dbReference type="Pfam" id="PF00743">
    <property type="entry name" value="FMO-like"/>
    <property type="match status" value="1"/>
</dbReference>
<evidence type="ECO:0000313" key="5">
    <source>
        <dbReference type="EMBL" id="KAF2220915.1"/>
    </source>
</evidence>